<dbReference type="Pfam" id="PF01841">
    <property type="entry name" value="Transglut_core"/>
    <property type="match status" value="1"/>
</dbReference>
<dbReference type="GO" id="GO:0006508">
    <property type="term" value="P:proteolysis"/>
    <property type="evidence" value="ECO:0007669"/>
    <property type="project" value="UniProtKB-KW"/>
</dbReference>
<dbReference type="EMBL" id="FOYQ01000002">
    <property type="protein sequence ID" value="SFR48715.1"/>
    <property type="molecule type" value="Genomic_DNA"/>
</dbReference>
<dbReference type="Gene3D" id="3.10.620.30">
    <property type="match status" value="1"/>
</dbReference>
<reference evidence="2 3" key="1">
    <citation type="submission" date="2016-10" db="EMBL/GenBank/DDBJ databases">
        <authorList>
            <person name="de Groot N.N."/>
        </authorList>
    </citation>
    <scope>NUCLEOTIDE SEQUENCE [LARGE SCALE GENOMIC DNA]</scope>
    <source>
        <strain evidence="2 3">DSM 21019</strain>
    </source>
</reference>
<organism evidence="2 3">
    <name type="scientific">Robiginitalea myxolifaciens</name>
    <dbReference type="NCBI Taxonomy" id="400055"/>
    <lineage>
        <taxon>Bacteria</taxon>
        <taxon>Pseudomonadati</taxon>
        <taxon>Bacteroidota</taxon>
        <taxon>Flavobacteriia</taxon>
        <taxon>Flavobacteriales</taxon>
        <taxon>Flavobacteriaceae</taxon>
        <taxon>Robiginitalea</taxon>
    </lineage>
</organism>
<protein>
    <submittedName>
        <fullName evidence="2">Transglutaminase-like enzyme, putative cysteine protease</fullName>
    </submittedName>
</protein>
<keyword evidence="2" id="KW-0645">Protease</keyword>
<evidence type="ECO:0000313" key="2">
    <source>
        <dbReference type="EMBL" id="SFR48715.1"/>
    </source>
</evidence>
<dbReference type="GO" id="GO:0008233">
    <property type="term" value="F:peptidase activity"/>
    <property type="evidence" value="ECO:0007669"/>
    <property type="project" value="UniProtKB-KW"/>
</dbReference>
<keyword evidence="2" id="KW-0378">Hydrolase</keyword>
<proteinExistence type="predicted"/>
<gene>
    <name evidence="2" type="ORF">SAMN04490243_2151</name>
</gene>
<evidence type="ECO:0000259" key="1">
    <source>
        <dbReference type="Pfam" id="PF01841"/>
    </source>
</evidence>
<evidence type="ECO:0000313" key="3">
    <source>
        <dbReference type="Proteomes" id="UP000199534"/>
    </source>
</evidence>
<dbReference type="Proteomes" id="UP000199534">
    <property type="component" value="Unassembled WGS sequence"/>
</dbReference>
<name>A0A1I6H2J6_9FLAO</name>
<feature type="domain" description="Transglutaminase-like" evidence="1">
    <location>
        <begin position="232"/>
        <end position="338"/>
    </location>
</feature>
<dbReference type="AlphaFoldDB" id="A0A1I6H2J6"/>
<accession>A0A1I6H2J6</accession>
<dbReference type="SUPFAM" id="SSF54001">
    <property type="entry name" value="Cysteine proteinases"/>
    <property type="match status" value="1"/>
</dbReference>
<dbReference type="InterPro" id="IPR002931">
    <property type="entry name" value="Transglutaminase-like"/>
</dbReference>
<sequence>MQAQDVHIQKKSENIVIKEDGSFVRNIRVQVKASENPAVYPIFYDHELERIEEIEVFERKGRRLKQIEEPIIATRDVELDVIASKRIKSIIVPPGDGAVINYAVHCDELMYLSSLPLFSYRDVDTLDYTLNVPSSRTLVRDIIHSDALRNFSMDSVVTKTGTRWKIRLTPDEIESNPLSLFGIYRNSRDPLMRMIFPPAAYGRDGKRYLNDWYLEKVNTRRGINKTVATQVDALTEGISDPREQMEIIYQYIQQNFKYVALEIGMGAFIPRHANQVFANKEGDCKDLSNLLSQALNYKGIKSDIALAATYNHITDCDFPSLSSADHVVCLAYVDGERFILDPTDPIHIAATPVQSIQNRTLLLVNEAGGEWIEADGASPEENSIEYQVSLEGNASNLELQGSFEVVYGGISGNFLKRSYATMAPREFTASGTVHYESVFGNQSVSELQAVNNKNDFSISGKLAVNGKRFDDANSEFLFLDFVPRLFETIERNQILEGTHFGSTFRKRVVIRVQMETPFAAFEPREKNYSAEGIDLQVRMSSPSERVVEYSYEFSVDYQRADKENLERINKGLEFFKKTVDEPIVLEKKV</sequence>
<keyword evidence="3" id="KW-1185">Reference proteome</keyword>
<dbReference type="InterPro" id="IPR038765">
    <property type="entry name" value="Papain-like_cys_pep_sf"/>
</dbReference>
<dbReference type="STRING" id="400055.SAMN04490243_2151"/>